<dbReference type="CDD" id="cd07989">
    <property type="entry name" value="LPLAT_AGPAT-like"/>
    <property type="match status" value="1"/>
</dbReference>
<dbReference type="Proteomes" id="UP000254785">
    <property type="component" value="Unassembled WGS sequence"/>
</dbReference>
<dbReference type="InterPro" id="IPR002123">
    <property type="entry name" value="Plipid/glycerol_acylTrfase"/>
</dbReference>
<evidence type="ECO:0000313" key="5">
    <source>
        <dbReference type="EMBL" id="STJ78970.1"/>
    </source>
</evidence>
<reference evidence="5 6" key="1">
    <citation type="submission" date="2018-06" db="EMBL/GenBank/DDBJ databases">
        <authorList>
            <consortium name="Pathogen Informatics"/>
            <person name="Doyle S."/>
        </authorList>
    </citation>
    <scope>NUCLEOTIDE SEQUENCE [LARGE SCALE GENOMIC DNA]</scope>
    <source>
        <strain evidence="5 6">NCTC9117</strain>
    </source>
</reference>
<dbReference type="GO" id="GO:0008779">
    <property type="term" value="F:acyl-[acyl-carrier-protein]-phospholipid O-acyltransferase activity"/>
    <property type="evidence" value="ECO:0007669"/>
    <property type="project" value="UniProtKB-EC"/>
</dbReference>
<gene>
    <name evidence="5" type="primary">aas_1</name>
    <name evidence="5" type="ORF">NCTC9117_01522</name>
</gene>
<evidence type="ECO:0000256" key="1">
    <source>
        <dbReference type="ARBA" id="ARBA00005189"/>
    </source>
</evidence>
<dbReference type="PANTHER" id="PTHR10434">
    <property type="entry name" value="1-ACYL-SN-GLYCEROL-3-PHOSPHATE ACYLTRANSFERASE"/>
    <property type="match status" value="1"/>
</dbReference>
<evidence type="ECO:0000256" key="2">
    <source>
        <dbReference type="ARBA" id="ARBA00022679"/>
    </source>
</evidence>
<protein>
    <submittedName>
        <fullName evidence="5">Aas bifunctional protein [includes: 2-acylglycerophosphoethanolamin acyltransferase acyl[acyl-carrier-protein] synthetase</fullName>
        <ecNumber evidence="5">2.3.1.40</ecNumber>
    </submittedName>
</protein>
<comment type="pathway">
    <text evidence="1">Lipid metabolism.</text>
</comment>
<feature type="domain" description="Phospholipid/glycerol acyltransferase" evidence="4">
    <location>
        <begin position="20"/>
        <end position="130"/>
    </location>
</feature>
<dbReference type="Pfam" id="PF01553">
    <property type="entry name" value="Acyltransferase"/>
    <property type="match status" value="1"/>
</dbReference>
<dbReference type="EMBL" id="UGDC01000003">
    <property type="protein sequence ID" value="STJ78970.1"/>
    <property type="molecule type" value="Genomic_DNA"/>
</dbReference>
<dbReference type="SUPFAM" id="SSF69593">
    <property type="entry name" value="Glycerol-3-phosphate (1)-acyltransferase"/>
    <property type="match status" value="1"/>
</dbReference>
<organism evidence="5 6">
    <name type="scientific">Escherichia coli</name>
    <dbReference type="NCBI Taxonomy" id="562"/>
    <lineage>
        <taxon>Bacteria</taxon>
        <taxon>Pseudomonadati</taxon>
        <taxon>Pseudomonadota</taxon>
        <taxon>Gammaproteobacteria</taxon>
        <taxon>Enterobacterales</taxon>
        <taxon>Enterobacteriaceae</taxon>
        <taxon>Escherichia</taxon>
    </lineage>
</organism>
<name>A0A376Y3X2_ECOLX</name>
<dbReference type="AlphaFoldDB" id="A0A376Y3X2"/>
<dbReference type="GO" id="GO:0003841">
    <property type="term" value="F:1-acylglycerol-3-phosphate O-acyltransferase activity"/>
    <property type="evidence" value="ECO:0007669"/>
    <property type="project" value="TreeGrafter"/>
</dbReference>
<dbReference type="SMART" id="SM00563">
    <property type="entry name" value="PlsC"/>
    <property type="match status" value="1"/>
</dbReference>
<accession>A0A376Y3X2</accession>
<evidence type="ECO:0000256" key="3">
    <source>
        <dbReference type="ARBA" id="ARBA00023315"/>
    </source>
</evidence>
<keyword evidence="3 5" id="KW-0012">Acyltransferase</keyword>
<evidence type="ECO:0000313" key="6">
    <source>
        <dbReference type="Proteomes" id="UP000254785"/>
    </source>
</evidence>
<dbReference type="GO" id="GO:0006654">
    <property type="term" value="P:phosphatidic acid biosynthetic process"/>
    <property type="evidence" value="ECO:0007669"/>
    <property type="project" value="TreeGrafter"/>
</dbReference>
<dbReference type="EC" id="2.3.1.40" evidence="5"/>
<evidence type="ECO:0000259" key="4">
    <source>
        <dbReference type="SMART" id="SM00563"/>
    </source>
</evidence>
<dbReference type="PANTHER" id="PTHR10434:SF11">
    <property type="entry name" value="1-ACYL-SN-GLYCEROL-3-PHOSPHATE ACYLTRANSFERASE"/>
    <property type="match status" value="1"/>
</dbReference>
<proteinExistence type="predicted"/>
<sequence length="137" mass="15395">MFCIAFAVTGDTQALKGERVLITPNHVSFIDGILLGLFLPVRPVFAVYTSISQQWYMRWLKSFIDFVPLDPTQPMAIKHLVRLVEQGRPVVIFPEGRITTTGSLMKIYDGAGLSRRSLVQRLFLCVLKGRNLRTSAA</sequence>
<keyword evidence="2 5" id="KW-0808">Transferase</keyword>